<comment type="caution">
    <text evidence="1">The sequence shown here is derived from an EMBL/GenBank/DDBJ whole genome shotgun (WGS) entry which is preliminary data.</text>
</comment>
<keyword evidence="2" id="KW-1185">Reference proteome</keyword>
<dbReference type="EMBL" id="RJKM01000001">
    <property type="protein sequence ID" value="ROP36095.1"/>
    <property type="molecule type" value="Genomic_DNA"/>
</dbReference>
<dbReference type="Proteomes" id="UP000268727">
    <property type="component" value="Unassembled WGS sequence"/>
</dbReference>
<reference evidence="1 2" key="1">
    <citation type="submission" date="2018-11" db="EMBL/GenBank/DDBJ databases">
        <title>Sequencing the genomes of 1000 actinobacteria strains.</title>
        <authorList>
            <person name="Klenk H.-P."/>
        </authorList>
    </citation>
    <scope>NUCLEOTIDE SEQUENCE [LARGE SCALE GENOMIC DNA]</scope>
    <source>
        <strain evidence="1 2">DSM 44231</strain>
    </source>
</reference>
<dbReference type="RefSeq" id="WP_123742134.1">
    <property type="nucleotide sequence ID" value="NZ_RJKM01000001.1"/>
</dbReference>
<name>A0A3N1H0M2_9PSEU</name>
<dbReference type="AlphaFoldDB" id="A0A3N1H0M2"/>
<dbReference type="OrthoDB" id="2643438at2"/>
<protein>
    <submittedName>
        <fullName evidence="1">Uncharacterized protein</fullName>
    </submittedName>
</protein>
<proteinExistence type="predicted"/>
<organism evidence="1 2">
    <name type="scientific">Saccharothrix texasensis</name>
    <dbReference type="NCBI Taxonomy" id="103734"/>
    <lineage>
        <taxon>Bacteria</taxon>
        <taxon>Bacillati</taxon>
        <taxon>Actinomycetota</taxon>
        <taxon>Actinomycetes</taxon>
        <taxon>Pseudonocardiales</taxon>
        <taxon>Pseudonocardiaceae</taxon>
        <taxon>Saccharothrix</taxon>
    </lineage>
</organism>
<accession>A0A3N1H0M2</accession>
<evidence type="ECO:0000313" key="2">
    <source>
        <dbReference type="Proteomes" id="UP000268727"/>
    </source>
</evidence>
<sequence>MTDPPEADEPARRRQLDVQRRLAERRGYEIGERCFLSGPASVQNEVLRLGPGGYVAAGAYLSGSLRAGRD</sequence>
<gene>
    <name evidence="1" type="ORF">EDD40_1357</name>
</gene>
<evidence type="ECO:0000313" key="1">
    <source>
        <dbReference type="EMBL" id="ROP36095.1"/>
    </source>
</evidence>